<feature type="domain" description="HTH cro/C1-type" evidence="3">
    <location>
        <begin position="44"/>
        <end position="86"/>
    </location>
</feature>
<evidence type="ECO:0000259" key="3">
    <source>
        <dbReference type="PROSITE" id="PS50943"/>
    </source>
</evidence>
<keyword evidence="1" id="KW-0802">TPR repeat</keyword>
<dbReference type="Gene3D" id="1.25.40.10">
    <property type="entry name" value="Tetratricopeptide repeat domain"/>
    <property type="match status" value="2"/>
</dbReference>
<dbReference type="Gene3D" id="3.40.50.300">
    <property type="entry name" value="P-loop containing nucleotide triphosphate hydrolases"/>
    <property type="match status" value="1"/>
</dbReference>
<name>A0A495W1P4_9PSEU</name>
<dbReference type="InterPro" id="IPR019734">
    <property type="entry name" value="TPR_rpt"/>
</dbReference>
<dbReference type="GO" id="GO:0043531">
    <property type="term" value="F:ADP binding"/>
    <property type="evidence" value="ECO:0007669"/>
    <property type="project" value="InterPro"/>
</dbReference>
<accession>A0A495W1P4</accession>
<feature type="repeat" description="TPR" evidence="1">
    <location>
        <begin position="630"/>
        <end position="663"/>
    </location>
</feature>
<protein>
    <submittedName>
        <fullName evidence="4">Tetratricopeptide repeat protein</fullName>
    </submittedName>
</protein>
<organism evidence="4 5">
    <name type="scientific">Saccharothrix australiensis</name>
    <dbReference type="NCBI Taxonomy" id="2072"/>
    <lineage>
        <taxon>Bacteria</taxon>
        <taxon>Bacillati</taxon>
        <taxon>Actinomycetota</taxon>
        <taxon>Actinomycetes</taxon>
        <taxon>Pseudonocardiales</taxon>
        <taxon>Pseudonocardiaceae</taxon>
        <taxon>Saccharothrix</taxon>
    </lineage>
</organism>
<dbReference type="PROSITE" id="PS50943">
    <property type="entry name" value="HTH_CROC1"/>
    <property type="match status" value="1"/>
</dbReference>
<dbReference type="SUPFAM" id="SSF48452">
    <property type="entry name" value="TPR-like"/>
    <property type="match status" value="2"/>
</dbReference>
<dbReference type="EMBL" id="RBXO01000001">
    <property type="protein sequence ID" value="RKT55314.1"/>
    <property type="molecule type" value="Genomic_DNA"/>
</dbReference>
<dbReference type="RefSeq" id="WP_121007032.1">
    <property type="nucleotide sequence ID" value="NZ_RBXO01000001.1"/>
</dbReference>
<evidence type="ECO:0000313" key="5">
    <source>
        <dbReference type="Proteomes" id="UP000282084"/>
    </source>
</evidence>
<dbReference type="PROSITE" id="PS50293">
    <property type="entry name" value="TPR_REGION"/>
    <property type="match status" value="1"/>
</dbReference>
<feature type="repeat" description="TPR" evidence="1">
    <location>
        <begin position="590"/>
        <end position="623"/>
    </location>
</feature>
<dbReference type="InterPro" id="IPR041664">
    <property type="entry name" value="AAA_16"/>
</dbReference>
<dbReference type="OrthoDB" id="4507225at2"/>
<feature type="region of interest" description="Disordered" evidence="2">
    <location>
        <begin position="91"/>
        <end position="121"/>
    </location>
</feature>
<dbReference type="CDD" id="cd00093">
    <property type="entry name" value="HTH_XRE"/>
    <property type="match status" value="1"/>
</dbReference>
<dbReference type="Pfam" id="PF13374">
    <property type="entry name" value="TPR_10"/>
    <property type="match status" value="1"/>
</dbReference>
<evidence type="ECO:0000256" key="2">
    <source>
        <dbReference type="SAM" id="MobiDB-lite"/>
    </source>
</evidence>
<gene>
    <name evidence="4" type="ORF">C8E97_3977</name>
</gene>
<comment type="caution">
    <text evidence="4">The sequence shown here is derived from an EMBL/GenBank/DDBJ whole genome shotgun (WGS) entry which is preliminary data.</text>
</comment>
<dbReference type="AlphaFoldDB" id="A0A495W1P4"/>
<proteinExistence type="predicted"/>
<evidence type="ECO:0000313" key="4">
    <source>
        <dbReference type="EMBL" id="RKT55314.1"/>
    </source>
</evidence>
<dbReference type="PRINTS" id="PR00364">
    <property type="entry name" value="DISEASERSIST"/>
</dbReference>
<reference evidence="4 5" key="1">
    <citation type="submission" date="2018-10" db="EMBL/GenBank/DDBJ databases">
        <title>Sequencing the genomes of 1000 actinobacteria strains.</title>
        <authorList>
            <person name="Klenk H.-P."/>
        </authorList>
    </citation>
    <scope>NUCLEOTIDE SEQUENCE [LARGE SCALE GENOMIC DNA]</scope>
    <source>
        <strain evidence="4 5">DSM 43800</strain>
    </source>
</reference>
<sequence>MSELSPLEKFGNPGIPEDAGTAADLGRALKHWLRHGPRGPVKVAALAKRVRISQSTLYAYLAGTTLPSGEALDDLLTELAVPAGEHRRLATVRDALHRPRGSAGPARRPRPVPAELPADPVGFTGRGRELAALDRALADGAAGGVPIVVLAGPAGVGKTALAVRWGHRVAAGFPDGCLYADLHGYSPVKPHDPADVLAGFLRSLGVDDPDIPAGGDERAARLRSLLARKRVLVVLDNALDVNQVRPLLPAEPGCFVLVTSRTDLAGLQVRPGARRVDLRPLSADEGVDLLRAHLGDEVDRSAEAALALAERCGGLPLALRIVVARAHGRSAPSLAELVADLAVQGLDLLDVGDPDTAVRTVFSWSLRHLSDEAGRDFRLLGAHPAHDLGLPAAAALLGADVRAAARRLDVLVRAHLIQRSAADRFDMHDLVRAYARELVTDDAVPAVALERLVDHFADAAQRAMDALHPGPEGDAPMPVDAAREWVDAEWQCLLALIAATARRGWSAATARLAEPLQRHLDQGGRHSDALAVLDHVRDAARAAGDRPAEGAALYHLGVAYLRLGRHEDARRHHRLALDVCRRAGDRLGEAGALNNLGNLYERLGRYDEALEHYREALAIADGLGFAKGRAIVLTNLGVVHTRLGDHDRARRDLGEALSLFADPGGRARALGNLAEVHRLGGRTDEALPLFDRALELARGIGARGIETEVLNNLGAAHLAAGAPDLARAHHGEALAVARAVGDRYEEARALEGLGAADRAAGRAAGVAAGRAPAEGADRAVERWREALAIYRQLGLPDADRVRALLAEDATP</sequence>
<evidence type="ECO:0000256" key="1">
    <source>
        <dbReference type="PROSITE-ProRule" id="PRU00339"/>
    </source>
</evidence>
<dbReference type="Pfam" id="PF13424">
    <property type="entry name" value="TPR_12"/>
    <property type="match status" value="2"/>
</dbReference>
<dbReference type="InterPro" id="IPR011990">
    <property type="entry name" value="TPR-like_helical_dom_sf"/>
</dbReference>
<dbReference type="PANTHER" id="PTHR47691">
    <property type="entry name" value="REGULATOR-RELATED"/>
    <property type="match status" value="1"/>
</dbReference>
<dbReference type="PANTHER" id="PTHR47691:SF3">
    <property type="entry name" value="HTH-TYPE TRANSCRIPTIONAL REGULATOR RV0890C-RELATED"/>
    <property type="match status" value="1"/>
</dbReference>
<dbReference type="InterPro" id="IPR001387">
    <property type="entry name" value="Cro/C1-type_HTH"/>
</dbReference>
<dbReference type="Pfam" id="PF13191">
    <property type="entry name" value="AAA_16"/>
    <property type="match status" value="1"/>
</dbReference>
<dbReference type="InterPro" id="IPR027417">
    <property type="entry name" value="P-loop_NTPase"/>
</dbReference>
<keyword evidence="5" id="KW-1185">Reference proteome</keyword>
<dbReference type="Proteomes" id="UP000282084">
    <property type="component" value="Unassembled WGS sequence"/>
</dbReference>
<dbReference type="SMART" id="SM00028">
    <property type="entry name" value="TPR"/>
    <property type="match status" value="5"/>
</dbReference>
<dbReference type="PROSITE" id="PS50005">
    <property type="entry name" value="TPR"/>
    <property type="match status" value="2"/>
</dbReference>
<dbReference type="SUPFAM" id="SSF52540">
    <property type="entry name" value="P-loop containing nucleoside triphosphate hydrolases"/>
    <property type="match status" value="1"/>
</dbReference>